<dbReference type="EnsemblPlants" id="TraesCS4B02G269000.1">
    <property type="protein sequence ID" value="TraesCS4B02G269000.1.cds1"/>
    <property type="gene ID" value="TraesCS4B02G269000"/>
</dbReference>
<keyword evidence="2" id="KW-1185">Reference proteome</keyword>
<evidence type="ECO:0000313" key="2">
    <source>
        <dbReference type="Proteomes" id="UP000019116"/>
    </source>
</evidence>
<name>A0A3B6IUG3_WHEAT</name>
<reference evidence="1" key="1">
    <citation type="submission" date="2018-08" db="EMBL/GenBank/DDBJ databases">
        <authorList>
            <person name="Rossello M."/>
        </authorList>
    </citation>
    <scope>NUCLEOTIDE SEQUENCE [LARGE SCALE GENOMIC DNA]</scope>
    <source>
        <strain evidence="1">cv. Chinese Spring</strain>
    </source>
</reference>
<evidence type="ECO:0000313" key="1">
    <source>
        <dbReference type="EnsemblPlants" id="TraesCS4B02G269000.1.cds1"/>
    </source>
</evidence>
<dbReference type="Gramene" id="TraesJAG4B03G02361630.1">
    <property type="protein sequence ID" value="TraesJAG4B03G02361630.1.CDS1"/>
    <property type="gene ID" value="TraesJAG4B03G02361630"/>
</dbReference>
<protein>
    <submittedName>
        <fullName evidence="1">Uncharacterized protein</fullName>
    </submittedName>
</protein>
<organism evidence="1">
    <name type="scientific">Triticum aestivum</name>
    <name type="common">Wheat</name>
    <dbReference type="NCBI Taxonomy" id="4565"/>
    <lineage>
        <taxon>Eukaryota</taxon>
        <taxon>Viridiplantae</taxon>
        <taxon>Streptophyta</taxon>
        <taxon>Embryophyta</taxon>
        <taxon>Tracheophyta</taxon>
        <taxon>Spermatophyta</taxon>
        <taxon>Magnoliopsida</taxon>
        <taxon>Liliopsida</taxon>
        <taxon>Poales</taxon>
        <taxon>Poaceae</taxon>
        <taxon>BOP clade</taxon>
        <taxon>Pooideae</taxon>
        <taxon>Triticodae</taxon>
        <taxon>Triticeae</taxon>
        <taxon>Triticinae</taxon>
        <taxon>Triticum</taxon>
    </lineage>
</organism>
<dbReference type="AlphaFoldDB" id="A0A3B6IUG3"/>
<accession>A0A3B6IUG3</accession>
<dbReference type="Gramene" id="TraesWEE_scaffold_115772_01G000300.1">
    <property type="protein sequence ID" value="TraesWEE_scaffold_115772_01G000300.1"/>
    <property type="gene ID" value="TraesWEE_scaffold_115772_01G000300"/>
</dbReference>
<dbReference type="Gramene" id="TraesCS4B03G0714800.1">
    <property type="protein sequence ID" value="TraesCS4B03G0714800.1.CDS1"/>
    <property type="gene ID" value="TraesCS4B03G0714800"/>
</dbReference>
<dbReference type="Gramene" id="TraesMAC4B03G02363230.1">
    <property type="protein sequence ID" value="TraesMAC4B03G02363230.1.CDS1"/>
    <property type="gene ID" value="TraesMAC4B03G02363230"/>
</dbReference>
<sequence>MNFQDVYTLQQALDVAPPPRLNTAQDRAEHAERQRGLLVAQEDERVMAEWRQRHPEDVAYEQGYWARRREEDTQRRRETRLDRRRRKALANAKTDLVAAGGRSFFTKNYDRWLDIWLSTLDDTAEDDNGDDDDSDLE</sequence>
<dbReference type="Gramene" id="TraesCS4B02G269000.1">
    <property type="protein sequence ID" value="TraesCS4B02G269000.1.cds1"/>
    <property type="gene ID" value="TraesCS4B02G269000"/>
</dbReference>
<dbReference type="Gramene" id="TraesARI4B03G02400930.1">
    <property type="protein sequence ID" value="TraesARI4B03G02400930.1.CDS1"/>
    <property type="gene ID" value="TraesARI4B03G02400930"/>
</dbReference>
<reference evidence="1" key="2">
    <citation type="submission" date="2018-10" db="UniProtKB">
        <authorList>
            <consortium name="EnsemblPlants"/>
        </authorList>
    </citation>
    <scope>IDENTIFICATION</scope>
</reference>
<dbReference type="Gramene" id="TraesJUL4B03G02382350.1">
    <property type="protein sequence ID" value="TraesJUL4B03G02382350.1.CDS1"/>
    <property type="gene ID" value="TraesJUL4B03G02382350"/>
</dbReference>
<dbReference type="Gramene" id="TraesNOR4B03G02381030.1">
    <property type="protein sequence ID" value="TraesNOR4B03G02381030.1.CDS1"/>
    <property type="gene ID" value="TraesNOR4B03G02381030"/>
</dbReference>
<dbReference type="Gramene" id="TraesCLE_scaffold_108015_01G000300.1">
    <property type="protein sequence ID" value="TraesCLE_scaffold_108015_01G000300.1"/>
    <property type="gene ID" value="TraesCLE_scaffold_108015_01G000300"/>
</dbReference>
<proteinExistence type="predicted"/>
<dbReference type="Proteomes" id="UP000019116">
    <property type="component" value="Chromosome 4B"/>
</dbReference>